<organism evidence="1 2">
    <name type="scientific">Candidatus Methanodesulfokora washburnensis</name>
    <dbReference type="NCBI Taxonomy" id="2478471"/>
    <lineage>
        <taxon>Archaea</taxon>
        <taxon>Thermoproteota</taxon>
        <taxon>Candidatus Korarchaeia</taxon>
        <taxon>Candidatus Korarchaeia incertae sedis</taxon>
        <taxon>Candidatus Methanodesulfokora</taxon>
    </lineage>
</organism>
<comment type="caution">
    <text evidence="1">The sequence shown here is derived from an EMBL/GenBank/DDBJ whole genome shotgun (WGS) entry which is preliminary data.</text>
</comment>
<gene>
    <name evidence="1" type="ORF">D6D85_04640</name>
</gene>
<accession>A0A3R9QGX6</accession>
<dbReference type="RefSeq" id="WP_125670866.1">
    <property type="nucleotide sequence ID" value="NZ_RCOS01000062.1"/>
</dbReference>
<evidence type="ECO:0000313" key="1">
    <source>
        <dbReference type="EMBL" id="RSN76243.1"/>
    </source>
</evidence>
<reference evidence="1 2" key="1">
    <citation type="submission" date="2018-10" db="EMBL/GenBank/DDBJ databases">
        <title>Co-occurring genomic capacity for anaerobic methane metabolism and dissimilatory sulfite reduction discovered in the Korarchaeota.</title>
        <authorList>
            <person name="Mckay L.J."/>
            <person name="Dlakic M."/>
            <person name="Fields M.W."/>
            <person name="Delmont T.O."/>
            <person name="Eren A.M."/>
            <person name="Jay Z.J."/>
            <person name="Klingelsmith K.B."/>
            <person name="Rusch D.B."/>
            <person name="Inskeep W.P."/>
        </authorList>
    </citation>
    <scope>NUCLEOTIDE SEQUENCE [LARGE SCALE GENOMIC DNA]</scope>
    <source>
        <strain evidence="1 2">MDKW</strain>
    </source>
</reference>
<proteinExistence type="predicted"/>
<sequence>MKLVTKINERISIYADENQFVVKIRSRPDQRLDKQESWYFPTLDMCFQEIFEYLCRKRLADGKNKSLKEVAEIILKTKEEILKIMEPFVRLRP</sequence>
<evidence type="ECO:0000313" key="2">
    <source>
        <dbReference type="Proteomes" id="UP000277582"/>
    </source>
</evidence>
<name>A0A3R9QGX6_9CREN</name>
<dbReference type="AlphaFoldDB" id="A0A3R9QGX6"/>
<protein>
    <submittedName>
        <fullName evidence="1">Uncharacterized protein</fullName>
    </submittedName>
</protein>
<keyword evidence="2" id="KW-1185">Reference proteome</keyword>
<dbReference type="EMBL" id="RCOS01000062">
    <property type="protein sequence ID" value="RSN76243.1"/>
    <property type="molecule type" value="Genomic_DNA"/>
</dbReference>
<dbReference type="Proteomes" id="UP000277582">
    <property type="component" value="Unassembled WGS sequence"/>
</dbReference>